<feature type="transmembrane region" description="Helical" evidence="6">
    <location>
        <begin position="249"/>
        <end position="267"/>
    </location>
</feature>
<comment type="caution">
    <text evidence="7">The sequence shown here is derived from an EMBL/GenBank/DDBJ whole genome shotgun (WGS) entry which is preliminary data.</text>
</comment>
<dbReference type="PANTHER" id="PTHR30482:SF10">
    <property type="entry name" value="HIGH-AFFINITY BRANCHED-CHAIN AMINO ACID TRANSPORT PROTEIN BRAE"/>
    <property type="match status" value="1"/>
</dbReference>
<dbReference type="PANTHER" id="PTHR30482">
    <property type="entry name" value="HIGH-AFFINITY BRANCHED-CHAIN AMINO ACID TRANSPORT SYSTEM PERMEASE"/>
    <property type="match status" value="1"/>
</dbReference>
<dbReference type="InterPro" id="IPR043428">
    <property type="entry name" value="LivM-like"/>
</dbReference>
<feature type="transmembrane region" description="Helical" evidence="6">
    <location>
        <begin position="9"/>
        <end position="27"/>
    </location>
</feature>
<dbReference type="GO" id="GO:0015658">
    <property type="term" value="F:branched-chain amino acid transmembrane transporter activity"/>
    <property type="evidence" value="ECO:0007669"/>
    <property type="project" value="InterPro"/>
</dbReference>
<gene>
    <name evidence="7" type="ORF">H8D96_03380</name>
</gene>
<comment type="subcellular location">
    <subcellularLocation>
        <location evidence="1">Cell membrane</location>
        <topology evidence="1">Multi-pass membrane protein</topology>
    </subcellularLocation>
</comment>
<protein>
    <submittedName>
        <fullName evidence="7">Branched-chain amino acid ABC transporter permease</fullName>
    </submittedName>
</protein>
<evidence type="ECO:0000256" key="6">
    <source>
        <dbReference type="SAM" id="Phobius"/>
    </source>
</evidence>
<evidence type="ECO:0000313" key="7">
    <source>
        <dbReference type="EMBL" id="MBC8430941.1"/>
    </source>
</evidence>
<feature type="transmembrane region" description="Helical" evidence="6">
    <location>
        <begin position="156"/>
        <end position="183"/>
    </location>
</feature>
<feature type="transmembrane region" description="Helical" evidence="6">
    <location>
        <begin position="115"/>
        <end position="144"/>
    </location>
</feature>
<evidence type="ECO:0000256" key="3">
    <source>
        <dbReference type="ARBA" id="ARBA00022692"/>
    </source>
</evidence>
<organism evidence="7 8">
    <name type="scientific">Candidatus Desulfatibia vada</name>
    <dbReference type="NCBI Taxonomy" id="2841696"/>
    <lineage>
        <taxon>Bacteria</taxon>
        <taxon>Pseudomonadati</taxon>
        <taxon>Thermodesulfobacteriota</taxon>
        <taxon>Desulfobacteria</taxon>
        <taxon>Desulfobacterales</taxon>
        <taxon>Desulfobacterales incertae sedis</taxon>
        <taxon>Candidatus Desulfatibia</taxon>
    </lineage>
</organism>
<name>A0A8J6TL15_9BACT</name>
<dbReference type="Proteomes" id="UP000605201">
    <property type="component" value="Unassembled WGS sequence"/>
</dbReference>
<dbReference type="GO" id="GO:0005886">
    <property type="term" value="C:plasma membrane"/>
    <property type="evidence" value="ECO:0007669"/>
    <property type="project" value="UniProtKB-SubCell"/>
</dbReference>
<proteinExistence type="predicted"/>
<keyword evidence="3 6" id="KW-0812">Transmembrane</keyword>
<feature type="transmembrane region" description="Helical" evidence="6">
    <location>
        <begin position="298"/>
        <end position="321"/>
    </location>
</feature>
<feature type="transmembrane region" description="Helical" evidence="6">
    <location>
        <begin position="372"/>
        <end position="391"/>
    </location>
</feature>
<evidence type="ECO:0000256" key="5">
    <source>
        <dbReference type="ARBA" id="ARBA00023136"/>
    </source>
</evidence>
<reference evidence="7 8" key="1">
    <citation type="submission" date="2020-08" db="EMBL/GenBank/DDBJ databases">
        <title>Bridging the membrane lipid divide: bacteria of the FCB group superphylum have the potential to synthesize archaeal ether lipids.</title>
        <authorList>
            <person name="Villanueva L."/>
            <person name="Von Meijenfeldt F.A.B."/>
            <person name="Westbye A.B."/>
            <person name="Yadav S."/>
            <person name="Hopmans E.C."/>
            <person name="Dutilh B.E."/>
            <person name="Sinninghe Damste J.S."/>
        </authorList>
    </citation>
    <scope>NUCLEOTIDE SEQUENCE [LARGE SCALE GENOMIC DNA]</scope>
    <source>
        <strain evidence="7">NIOZ-UU17</strain>
    </source>
</reference>
<evidence type="ECO:0000256" key="4">
    <source>
        <dbReference type="ARBA" id="ARBA00022989"/>
    </source>
</evidence>
<dbReference type="EMBL" id="JACNIG010000095">
    <property type="protein sequence ID" value="MBC8430941.1"/>
    <property type="molecule type" value="Genomic_DNA"/>
</dbReference>
<dbReference type="Pfam" id="PF02653">
    <property type="entry name" value="BPD_transp_2"/>
    <property type="match status" value="1"/>
</dbReference>
<feature type="transmembrane region" description="Helical" evidence="6">
    <location>
        <begin position="33"/>
        <end position="52"/>
    </location>
</feature>
<keyword evidence="2" id="KW-1003">Cell membrane</keyword>
<evidence type="ECO:0000313" key="8">
    <source>
        <dbReference type="Proteomes" id="UP000605201"/>
    </source>
</evidence>
<dbReference type="CDD" id="cd06581">
    <property type="entry name" value="TM_PBP1_LivM_like"/>
    <property type="match status" value="1"/>
</dbReference>
<evidence type="ECO:0000256" key="2">
    <source>
        <dbReference type="ARBA" id="ARBA00022475"/>
    </source>
</evidence>
<feature type="transmembrane region" description="Helical" evidence="6">
    <location>
        <begin position="87"/>
        <end position="103"/>
    </location>
</feature>
<evidence type="ECO:0000256" key="1">
    <source>
        <dbReference type="ARBA" id="ARBA00004651"/>
    </source>
</evidence>
<dbReference type="AlphaFoldDB" id="A0A8J6TL15"/>
<feature type="transmembrane region" description="Helical" evidence="6">
    <location>
        <begin position="333"/>
        <end position="360"/>
    </location>
</feature>
<sequence>MATSDIKKFIVYSLFLGILILPMIGFPGTSFKAARALTVWGVFVGIFAFWLLSKTIRRSDIYQRAADGVAPLRNQVFDKFTKLPTKFYIALMLVAVAIYPQLTNNYMVDVGITCLIYIVLGLGLNIVVGLAGLLDLGYIAFYAVGAYSYSLLNLNFGLSFWLCLPIGIVFGAVVGCIIGYPTLRMRGDYLAIVTMGFGEIIRLVLNNWDKLTKGPNGLLGMSKPAVYYPAVTDEGLRWVTYSLKSLHSLYYLMFVIAILTVIGVHRLDNSRIGRAWVAIREDEVAAELSGVPTTWLKLLAYAMGAAFASVAGAFFAAKLSYTNPNFFIFMESCIVLCIVILGGVGSIPGIILAGIALIAVPEVFRELQNYRMFAFGLAMAVMMVLRPEGLIPASRRKRELHATDQHTPED</sequence>
<accession>A0A8J6TL15</accession>
<keyword evidence="4 6" id="KW-1133">Transmembrane helix</keyword>
<keyword evidence="5 6" id="KW-0472">Membrane</keyword>
<dbReference type="InterPro" id="IPR001851">
    <property type="entry name" value="ABC_transp_permease"/>
</dbReference>